<evidence type="ECO:0000256" key="6">
    <source>
        <dbReference type="ARBA" id="ARBA00022726"/>
    </source>
</evidence>
<evidence type="ECO:0000313" key="14">
    <source>
        <dbReference type="Proteomes" id="UP000559256"/>
    </source>
</evidence>
<evidence type="ECO:0000256" key="10">
    <source>
        <dbReference type="PIRSR" id="PIRSR601805-1"/>
    </source>
</evidence>
<keyword evidence="8" id="KW-0418">Kinase</keyword>
<accession>A0A8H5FKU2</accession>
<dbReference type="OrthoDB" id="432447at2759"/>
<reference evidence="13 14" key="1">
    <citation type="journal article" date="2020" name="ISME J.">
        <title>Uncovering the hidden diversity of litter-decomposition mechanisms in mushroom-forming fungi.</title>
        <authorList>
            <person name="Floudas D."/>
            <person name="Bentzer J."/>
            <person name="Ahren D."/>
            <person name="Johansson T."/>
            <person name="Persson P."/>
            <person name="Tunlid A."/>
        </authorList>
    </citation>
    <scope>NUCLEOTIDE SEQUENCE [LARGE SCALE GENOMIC DNA]</scope>
    <source>
        <strain evidence="13 14">CBS 291.85</strain>
    </source>
</reference>
<comment type="caution">
    <text evidence="13">The sequence shown here is derived from an EMBL/GenBank/DDBJ whole genome shotgun (WGS) entry which is preliminary data.</text>
</comment>
<dbReference type="GO" id="GO:0005829">
    <property type="term" value="C:cytosol"/>
    <property type="evidence" value="ECO:0007669"/>
    <property type="project" value="TreeGrafter"/>
</dbReference>
<dbReference type="GO" id="GO:0005524">
    <property type="term" value="F:ATP binding"/>
    <property type="evidence" value="ECO:0007669"/>
    <property type="project" value="UniProtKB-KW"/>
</dbReference>
<dbReference type="EMBL" id="JAACJM010000175">
    <property type="protein sequence ID" value="KAF5340481.1"/>
    <property type="molecule type" value="Genomic_DNA"/>
</dbReference>
<evidence type="ECO:0000256" key="8">
    <source>
        <dbReference type="ARBA" id="ARBA00022777"/>
    </source>
</evidence>
<feature type="region of interest" description="Disordered" evidence="11">
    <location>
        <begin position="258"/>
        <end position="280"/>
    </location>
</feature>
<dbReference type="GO" id="GO:0044209">
    <property type="term" value="P:AMP salvage"/>
    <property type="evidence" value="ECO:0007669"/>
    <property type="project" value="UniProtKB-UniPathway"/>
</dbReference>
<dbReference type="Gene3D" id="3.30.1110.10">
    <property type="match status" value="1"/>
</dbReference>
<dbReference type="EC" id="2.7.1.20" evidence="4"/>
<comment type="similarity">
    <text evidence="3">Belongs to the carbohydrate kinase PfkB family.</text>
</comment>
<organism evidence="13 14">
    <name type="scientific">Tetrapyrgos nigripes</name>
    <dbReference type="NCBI Taxonomy" id="182062"/>
    <lineage>
        <taxon>Eukaryota</taxon>
        <taxon>Fungi</taxon>
        <taxon>Dikarya</taxon>
        <taxon>Basidiomycota</taxon>
        <taxon>Agaricomycotina</taxon>
        <taxon>Agaricomycetes</taxon>
        <taxon>Agaricomycetidae</taxon>
        <taxon>Agaricales</taxon>
        <taxon>Marasmiineae</taxon>
        <taxon>Marasmiaceae</taxon>
        <taxon>Tetrapyrgos</taxon>
    </lineage>
</organism>
<dbReference type="Gene3D" id="3.40.1190.20">
    <property type="match status" value="1"/>
</dbReference>
<dbReference type="PANTHER" id="PTHR45769:SF3">
    <property type="entry name" value="ADENOSINE KINASE"/>
    <property type="match status" value="1"/>
</dbReference>
<evidence type="ECO:0000256" key="4">
    <source>
        <dbReference type="ARBA" id="ARBA00012119"/>
    </source>
</evidence>
<evidence type="ECO:0000256" key="5">
    <source>
        <dbReference type="ARBA" id="ARBA00022679"/>
    </source>
</evidence>
<dbReference type="CDD" id="cd01168">
    <property type="entry name" value="adenosine_kinase"/>
    <property type="match status" value="1"/>
</dbReference>
<dbReference type="InterPro" id="IPR029056">
    <property type="entry name" value="Ribokinase-like"/>
</dbReference>
<dbReference type="AlphaFoldDB" id="A0A8H5FKU2"/>
<feature type="compositionally biased region" description="Polar residues" evidence="11">
    <location>
        <begin position="266"/>
        <end position="277"/>
    </location>
</feature>
<feature type="active site" description="Proton acceptor" evidence="10">
    <location>
        <position position="343"/>
    </location>
</feature>
<dbReference type="Pfam" id="PF00294">
    <property type="entry name" value="PfkB"/>
    <property type="match status" value="1"/>
</dbReference>
<evidence type="ECO:0000256" key="11">
    <source>
        <dbReference type="SAM" id="MobiDB-lite"/>
    </source>
</evidence>
<dbReference type="InterPro" id="IPR002173">
    <property type="entry name" value="Carboh/pur_kinase_PfkB_CS"/>
</dbReference>
<dbReference type="InterPro" id="IPR001805">
    <property type="entry name" value="Adenokinase"/>
</dbReference>
<name>A0A8H5FKU2_9AGAR</name>
<dbReference type="UniPathway" id="UPA00588">
    <property type="reaction ID" value="UER00659"/>
</dbReference>
<evidence type="ECO:0000256" key="9">
    <source>
        <dbReference type="ARBA" id="ARBA00022840"/>
    </source>
</evidence>
<proteinExistence type="inferred from homology"/>
<dbReference type="Proteomes" id="UP000559256">
    <property type="component" value="Unassembled WGS sequence"/>
</dbReference>
<feature type="domain" description="Carbohydrate kinase PfkB" evidence="12">
    <location>
        <begin position="61"/>
        <end position="249"/>
    </location>
</feature>
<sequence length="449" mass="48569">MSTFSESQVSESSSLDTHDHTSYQLLCIGHPLLDIQVRHEAEKLLEKYNLKEDDAILAGEEQEGIYDEIAEHYQPIFVAGGAAQNTARGAAYILPPHTVAFTGSVGDDDFAEHLKAANRREGVLDLYQVSKGGKTGACAVVVNGSNRSLVTTLRAAKDLTGSHLFTLELSAVIASIKVLYIEGYMLTHNPEIVVDLAKRLYEMGKLVVLNISAPYIPRFHNSAIRRILPYCRIIIANEAEALAWAEANGLGVPVSGSLDSTRPLDSPSNPGSTNPRSTHTRHTLIPQIAKAIALQPLQSSPQPPHHTLNPNPINLRRNNNPRFYPVLPLDSAAGLVDTNAAGDAFAGGFLGAYLTLRHRNHDVVGGVDGVGLGLGLTDLDEENAMDLKWLDDCIEVGHRLAGMSADNTYGRKSMFSGSGEFYSDSWFGIVIMISIYTRVAFCLSPLASA</sequence>
<comment type="pathway">
    <text evidence="2">Purine metabolism; AMP biosynthesis via salvage pathway; AMP from adenosine: step 1/1.</text>
</comment>
<dbReference type="PANTHER" id="PTHR45769">
    <property type="entry name" value="ADENOSINE KINASE"/>
    <property type="match status" value="1"/>
</dbReference>
<evidence type="ECO:0000256" key="3">
    <source>
        <dbReference type="ARBA" id="ARBA00010688"/>
    </source>
</evidence>
<dbReference type="InterPro" id="IPR011611">
    <property type="entry name" value="PfkB_dom"/>
</dbReference>
<keyword evidence="5" id="KW-0808">Transferase</keyword>
<evidence type="ECO:0000256" key="7">
    <source>
        <dbReference type="ARBA" id="ARBA00022741"/>
    </source>
</evidence>
<dbReference type="GO" id="GO:0006166">
    <property type="term" value="P:purine ribonucleoside salvage"/>
    <property type="evidence" value="ECO:0007669"/>
    <property type="project" value="UniProtKB-KW"/>
</dbReference>
<gene>
    <name evidence="13" type="ORF">D9758_014553</name>
</gene>
<dbReference type="GO" id="GO:0004001">
    <property type="term" value="F:adenosine kinase activity"/>
    <property type="evidence" value="ECO:0007669"/>
    <property type="project" value="UniProtKB-EC"/>
</dbReference>
<dbReference type="GO" id="GO:0005634">
    <property type="term" value="C:nucleus"/>
    <property type="evidence" value="ECO:0007669"/>
    <property type="project" value="TreeGrafter"/>
</dbReference>
<keyword evidence="7" id="KW-0547">Nucleotide-binding</keyword>
<dbReference type="PRINTS" id="PR00989">
    <property type="entry name" value="ADENOKINASE"/>
</dbReference>
<evidence type="ECO:0000313" key="13">
    <source>
        <dbReference type="EMBL" id="KAF5340481.1"/>
    </source>
</evidence>
<keyword evidence="14" id="KW-1185">Reference proteome</keyword>
<evidence type="ECO:0000259" key="12">
    <source>
        <dbReference type="Pfam" id="PF00294"/>
    </source>
</evidence>
<dbReference type="SUPFAM" id="SSF53613">
    <property type="entry name" value="Ribokinase-like"/>
    <property type="match status" value="1"/>
</dbReference>
<keyword evidence="9" id="KW-0067">ATP-binding</keyword>
<evidence type="ECO:0000256" key="2">
    <source>
        <dbReference type="ARBA" id="ARBA00004801"/>
    </source>
</evidence>
<keyword evidence="6" id="KW-0660">Purine salvage</keyword>
<dbReference type="GO" id="GO:0006144">
    <property type="term" value="P:purine nucleobase metabolic process"/>
    <property type="evidence" value="ECO:0007669"/>
    <property type="project" value="TreeGrafter"/>
</dbReference>
<protein>
    <recommendedName>
        <fullName evidence="4">adenosine kinase</fullName>
        <ecNumber evidence="4">2.7.1.20</ecNumber>
    </recommendedName>
</protein>
<comment type="cofactor">
    <cofactor evidence="1">
        <name>Mg(2+)</name>
        <dbReference type="ChEBI" id="CHEBI:18420"/>
    </cofactor>
</comment>
<dbReference type="PROSITE" id="PS00584">
    <property type="entry name" value="PFKB_KINASES_2"/>
    <property type="match status" value="1"/>
</dbReference>
<evidence type="ECO:0000256" key="1">
    <source>
        <dbReference type="ARBA" id="ARBA00001946"/>
    </source>
</evidence>